<feature type="domain" description="Helicase ATP-binding" evidence="2">
    <location>
        <begin position="114"/>
        <end position="295"/>
    </location>
</feature>
<dbReference type="Gene3D" id="1.20.120.850">
    <property type="entry name" value="SWI2/SNF2 ATPases, N-terminal domain"/>
    <property type="match status" value="1"/>
</dbReference>
<keyword evidence="1" id="KW-0378">Hydrolase</keyword>
<dbReference type="GO" id="GO:0005634">
    <property type="term" value="C:nucleus"/>
    <property type="evidence" value="ECO:0007669"/>
    <property type="project" value="TreeGrafter"/>
</dbReference>
<dbReference type="Gene3D" id="3.40.50.300">
    <property type="entry name" value="P-loop containing nucleotide triphosphate hydrolases"/>
    <property type="match status" value="1"/>
</dbReference>
<dbReference type="GO" id="GO:0005524">
    <property type="term" value="F:ATP binding"/>
    <property type="evidence" value="ECO:0007669"/>
    <property type="project" value="InterPro"/>
</dbReference>
<dbReference type="Pfam" id="PF00176">
    <property type="entry name" value="SNF2-rel_dom"/>
    <property type="match status" value="1"/>
</dbReference>
<dbReference type="EMBL" id="KZ155772">
    <property type="protein sequence ID" value="OUS49003.1"/>
    <property type="molecule type" value="Genomic_DNA"/>
</dbReference>
<dbReference type="SUPFAM" id="SSF52540">
    <property type="entry name" value="P-loop containing nucleoside triphosphate hydrolases"/>
    <property type="match status" value="2"/>
</dbReference>
<dbReference type="GO" id="GO:0016787">
    <property type="term" value="F:hydrolase activity"/>
    <property type="evidence" value="ECO:0007669"/>
    <property type="project" value="UniProtKB-KW"/>
</dbReference>
<gene>
    <name evidence="4" type="ORF">BE221DRAFT_189384</name>
</gene>
<dbReference type="SMART" id="SM00487">
    <property type="entry name" value="DEXDc"/>
    <property type="match status" value="1"/>
</dbReference>
<feature type="domain" description="Helicase C-terminal" evidence="3">
    <location>
        <begin position="485"/>
        <end position="636"/>
    </location>
</feature>
<evidence type="ECO:0000259" key="3">
    <source>
        <dbReference type="PROSITE" id="PS51194"/>
    </source>
</evidence>
<name>A0A1Y5ILK3_OSTTA</name>
<dbReference type="AlphaFoldDB" id="A0A1Y5ILK3"/>
<reference evidence="4" key="1">
    <citation type="submission" date="2017-04" db="EMBL/GenBank/DDBJ databases">
        <title>Population genomics of picophytoplankton unveils novel chromosome hypervariability.</title>
        <authorList>
            <consortium name="DOE Joint Genome Institute"/>
            <person name="Blanc-Mathieu R."/>
            <person name="Krasovec M."/>
            <person name="Hebrard M."/>
            <person name="Yau S."/>
            <person name="Desgranges E."/>
            <person name="Martin J."/>
            <person name="Schackwitz W."/>
            <person name="Kuo A."/>
            <person name="Salin G."/>
            <person name="Donnadieu C."/>
            <person name="Desdevises Y."/>
            <person name="Sanchez-Ferandin S."/>
            <person name="Moreau H."/>
            <person name="Rivals E."/>
            <person name="Grigoriev I.V."/>
            <person name="Grimsley N."/>
            <person name="Eyre-Walker A."/>
            <person name="Piganeau G."/>
        </authorList>
    </citation>
    <scope>NUCLEOTIDE SEQUENCE [LARGE SCALE GENOMIC DNA]</scope>
    <source>
        <strain evidence="4">RCC 1115</strain>
    </source>
</reference>
<dbReference type="GO" id="GO:0000724">
    <property type="term" value="P:double-strand break repair via homologous recombination"/>
    <property type="evidence" value="ECO:0007669"/>
    <property type="project" value="TreeGrafter"/>
</dbReference>
<evidence type="ECO:0000259" key="2">
    <source>
        <dbReference type="PROSITE" id="PS51192"/>
    </source>
</evidence>
<dbReference type="PROSITE" id="PS51194">
    <property type="entry name" value="HELICASE_CTER"/>
    <property type="match status" value="1"/>
</dbReference>
<dbReference type="InterPro" id="IPR050496">
    <property type="entry name" value="SNF2_RAD54_helicase_repair"/>
</dbReference>
<dbReference type="eggNOG" id="KOG0390">
    <property type="taxonomic scope" value="Eukaryota"/>
</dbReference>
<dbReference type="Pfam" id="PF00271">
    <property type="entry name" value="Helicase_C"/>
    <property type="match status" value="1"/>
</dbReference>
<protein>
    <submittedName>
        <fullName evidence="4">DNA-dependent ATPase, stimulates strand exchange by modifying the topology of double-stranded DNA</fullName>
    </submittedName>
</protein>
<dbReference type="InterPro" id="IPR049730">
    <property type="entry name" value="SNF2/RAD54-like_C"/>
</dbReference>
<organism evidence="4">
    <name type="scientific">Ostreococcus tauri</name>
    <name type="common">Marine green alga</name>
    <dbReference type="NCBI Taxonomy" id="70448"/>
    <lineage>
        <taxon>Eukaryota</taxon>
        <taxon>Viridiplantae</taxon>
        <taxon>Chlorophyta</taxon>
        <taxon>Mamiellophyceae</taxon>
        <taxon>Mamiellales</taxon>
        <taxon>Bathycoccaceae</taxon>
        <taxon>Ostreococcus</taxon>
    </lineage>
</organism>
<dbReference type="GO" id="GO:0015616">
    <property type="term" value="F:DNA translocase activity"/>
    <property type="evidence" value="ECO:0007669"/>
    <property type="project" value="TreeGrafter"/>
</dbReference>
<proteinExistence type="predicted"/>
<sequence>MDATANDRETIAPRVVCETPTKPTRPSSSARGVVKETPVKHELVRVRSMHDASARGALTFATATECEEMCSREKHARCQLGVTCDPYVSGKLREHQRAGARWMYRALHGLDERERSNAGTRGVVLADEMGLGKSLQVLAVLWTMLTQGPSGEPTCRRAVLVCPASLIGNWGAEFKKWLGGVRAQASLCEGNAEAVDAACDRWCAEPRTDSKSAFDRWPVLVMSYETARRLAPRVRAMRPELMICDEAHRLRNAMGSQTMTALREIEAPMRVLLTGTPVQNNLNEYAAVLDFAQPGILGSLEDFQRDFAQPIQRQYERGASEQEIAKGRKMAEELNRRTSGKILSRKASTNAAYLPKKTEIVVLCPPTQSQRMAYESGAKLVETWTKKDNSASFGAAALCAIGILRQAANEVDQILMQANSVAEVQTDAEKELDVEVESDAIARATTTETSVDELKAVMADALPSDYGGGIDGSGKFTVLQRMLEALKDRGDCLERVVIVSGYSASLASADKICKKLDLPTSRLDGTVPVDLRTSIVKDFNNGDGGQVMLLSVVAGGAGLNLVGANRLILMDVSWNPAHDRQAMGRVWRDGQRKPVTIYRLITSGTVEQKVFERQLGKEVLKNTVESGYAGYEGDGFVTKDSLTGLVKFTGDGASSNVLWGHALDVVDCPLLRFANARGAMFSVIEVDDARANEQPASAPKRAAPKDVLAGKLARKRIAFADLFSAAARRK</sequence>
<dbReference type="InterPro" id="IPR027417">
    <property type="entry name" value="P-loop_NTPase"/>
</dbReference>
<accession>A0A1Y5ILK3</accession>
<dbReference type="CDD" id="cd18004">
    <property type="entry name" value="DEXHc_RAD54"/>
    <property type="match status" value="1"/>
</dbReference>
<dbReference type="Proteomes" id="UP000195557">
    <property type="component" value="Unassembled WGS sequence"/>
</dbReference>
<dbReference type="InterPro" id="IPR001650">
    <property type="entry name" value="Helicase_C-like"/>
</dbReference>
<evidence type="ECO:0000256" key="1">
    <source>
        <dbReference type="ARBA" id="ARBA00022801"/>
    </source>
</evidence>
<dbReference type="Gene3D" id="3.40.50.10810">
    <property type="entry name" value="Tandem AAA-ATPase domain"/>
    <property type="match status" value="1"/>
</dbReference>
<dbReference type="CDD" id="cd18793">
    <property type="entry name" value="SF2_C_SNF"/>
    <property type="match status" value="1"/>
</dbReference>
<dbReference type="InterPro" id="IPR038718">
    <property type="entry name" value="SNF2-like_sf"/>
</dbReference>
<dbReference type="InterPro" id="IPR014001">
    <property type="entry name" value="Helicase_ATP-bd"/>
</dbReference>
<evidence type="ECO:0000313" key="4">
    <source>
        <dbReference type="EMBL" id="OUS49003.1"/>
    </source>
</evidence>
<dbReference type="PROSITE" id="PS51192">
    <property type="entry name" value="HELICASE_ATP_BIND_1"/>
    <property type="match status" value="1"/>
</dbReference>
<dbReference type="GO" id="GO:0007131">
    <property type="term" value="P:reciprocal meiotic recombination"/>
    <property type="evidence" value="ECO:0007669"/>
    <property type="project" value="TreeGrafter"/>
</dbReference>
<dbReference type="InterPro" id="IPR000330">
    <property type="entry name" value="SNF2_N"/>
</dbReference>
<dbReference type="PANTHER" id="PTHR45629">
    <property type="entry name" value="SNF2/RAD54 FAMILY MEMBER"/>
    <property type="match status" value="1"/>
</dbReference>
<dbReference type="SMART" id="SM00490">
    <property type="entry name" value="HELICc"/>
    <property type="match status" value="1"/>
</dbReference>
<dbReference type="PANTHER" id="PTHR45629:SF7">
    <property type="entry name" value="DNA EXCISION REPAIR PROTEIN ERCC-6-RELATED"/>
    <property type="match status" value="1"/>
</dbReference>